<organism evidence="2">
    <name type="scientific">marine sediment metagenome</name>
    <dbReference type="NCBI Taxonomy" id="412755"/>
    <lineage>
        <taxon>unclassified sequences</taxon>
        <taxon>metagenomes</taxon>
        <taxon>ecological metagenomes</taxon>
    </lineage>
</organism>
<feature type="transmembrane region" description="Helical" evidence="1">
    <location>
        <begin position="135"/>
        <end position="161"/>
    </location>
</feature>
<feature type="transmembrane region" description="Helical" evidence="1">
    <location>
        <begin position="89"/>
        <end position="107"/>
    </location>
</feature>
<keyword evidence="1" id="KW-0812">Transmembrane</keyword>
<dbReference type="AlphaFoldDB" id="A0A0F9JMC4"/>
<feature type="transmembrane region" description="Helical" evidence="1">
    <location>
        <begin position="6"/>
        <end position="27"/>
    </location>
</feature>
<feature type="transmembrane region" description="Helical" evidence="1">
    <location>
        <begin position="34"/>
        <end position="52"/>
    </location>
</feature>
<sequence length="222" mass="25441">MAELDINGIIVLTTLFVIFGIFLIFDLFKRNEKYGYLAYIVAIIPVNSYWALGYDPLVAFLILVILWDITLLRDTIGVYLKKDKEINEILLFLTLAVLIQIIVSAILPEVMDELQVEGTERYLYFWFPDVHAENIFANSVVIGFKVAATLLVFLVIIPLLLDIKDEKVPLPIFILIIGIFIVPFIYIAYLWLPEYMGVLTFLFSVILFVVLLLITKSGLEKK</sequence>
<evidence type="ECO:0000313" key="2">
    <source>
        <dbReference type="EMBL" id="KKM70984.1"/>
    </source>
</evidence>
<keyword evidence="1" id="KW-0472">Membrane</keyword>
<gene>
    <name evidence="2" type="ORF">LCGC14_1435220</name>
</gene>
<feature type="transmembrane region" description="Helical" evidence="1">
    <location>
        <begin position="195"/>
        <end position="214"/>
    </location>
</feature>
<keyword evidence="1" id="KW-1133">Transmembrane helix</keyword>
<protein>
    <submittedName>
        <fullName evidence="2">Uncharacterized protein</fullName>
    </submittedName>
</protein>
<proteinExistence type="predicted"/>
<reference evidence="2" key="1">
    <citation type="journal article" date="2015" name="Nature">
        <title>Complex archaea that bridge the gap between prokaryotes and eukaryotes.</title>
        <authorList>
            <person name="Spang A."/>
            <person name="Saw J.H."/>
            <person name="Jorgensen S.L."/>
            <person name="Zaremba-Niedzwiedzka K."/>
            <person name="Martijn J."/>
            <person name="Lind A.E."/>
            <person name="van Eijk R."/>
            <person name="Schleper C."/>
            <person name="Guy L."/>
            <person name="Ettema T.J."/>
        </authorList>
    </citation>
    <scope>NUCLEOTIDE SEQUENCE</scope>
</reference>
<dbReference type="EMBL" id="LAZR01009717">
    <property type="protein sequence ID" value="KKM70984.1"/>
    <property type="molecule type" value="Genomic_DNA"/>
</dbReference>
<evidence type="ECO:0000256" key="1">
    <source>
        <dbReference type="SAM" id="Phobius"/>
    </source>
</evidence>
<comment type="caution">
    <text evidence="2">The sequence shown here is derived from an EMBL/GenBank/DDBJ whole genome shotgun (WGS) entry which is preliminary data.</text>
</comment>
<feature type="transmembrane region" description="Helical" evidence="1">
    <location>
        <begin position="168"/>
        <end position="189"/>
    </location>
</feature>
<feature type="transmembrane region" description="Helical" evidence="1">
    <location>
        <begin position="58"/>
        <end position="80"/>
    </location>
</feature>
<accession>A0A0F9JMC4</accession>
<name>A0A0F9JMC4_9ZZZZ</name>